<dbReference type="GO" id="GO:0051015">
    <property type="term" value="F:actin filament binding"/>
    <property type="evidence" value="ECO:0007669"/>
    <property type="project" value="InterPro"/>
</dbReference>
<evidence type="ECO:0000313" key="6">
    <source>
        <dbReference type="EMBL" id="CAB3382048.1"/>
    </source>
</evidence>
<evidence type="ECO:0000259" key="5">
    <source>
        <dbReference type="Pfam" id="PF00626"/>
    </source>
</evidence>
<dbReference type="InterPro" id="IPR032675">
    <property type="entry name" value="LRR_dom_sf"/>
</dbReference>
<keyword evidence="7" id="KW-1185">Reference proteome</keyword>
<feature type="domain" description="Gelsolin-like" evidence="5">
    <location>
        <begin position="520"/>
        <end position="599"/>
    </location>
</feature>
<organism evidence="6 7">
    <name type="scientific">Cloeon dipterum</name>
    <dbReference type="NCBI Taxonomy" id="197152"/>
    <lineage>
        <taxon>Eukaryota</taxon>
        <taxon>Metazoa</taxon>
        <taxon>Ecdysozoa</taxon>
        <taxon>Arthropoda</taxon>
        <taxon>Hexapoda</taxon>
        <taxon>Insecta</taxon>
        <taxon>Pterygota</taxon>
        <taxon>Palaeoptera</taxon>
        <taxon>Ephemeroptera</taxon>
        <taxon>Pisciforma</taxon>
        <taxon>Baetidae</taxon>
        <taxon>Cloeon</taxon>
    </lineage>
</organism>
<dbReference type="PRINTS" id="PR00597">
    <property type="entry name" value="GELSOLIN"/>
</dbReference>
<dbReference type="PRINTS" id="PR00019">
    <property type="entry name" value="LEURICHRPT"/>
</dbReference>
<comment type="caution">
    <text evidence="6">The sequence shown here is derived from an EMBL/GenBank/DDBJ whole genome shotgun (WGS) entry which is preliminary data.</text>
</comment>
<evidence type="ECO:0000256" key="2">
    <source>
        <dbReference type="ARBA" id="ARBA00022614"/>
    </source>
</evidence>
<dbReference type="OrthoDB" id="20529at2759"/>
<dbReference type="Gene3D" id="3.80.10.10">
    <property type="entry name" value="Ribonuclease Inhibitor"/>
    <property type="match status" value="3"/>
</dbReference>
<evidence type="ECO:0000313" key="7">
    <source>
        <dbReference type="Proteomes" id="UP000494165"/>
    </source>
</evidence>
<protein>
    <recommendedName>
        <fullName evidence="5">Gelsolin-like domain-containing protein</fullName>
    </recommendedName>
</protein>
<dbReference type="SUPFAM" id="SSF52058">
    <property type="entry name" value="L domain-like"/>
    <property type="match status" value="2"/>
</dbReference>
<dbReference type="CDD" id="cd11290">
    <property type="entry name" value="gelsolin_S1_like"/>
    <property type="match status" value="1"/>
</dbReference>
<dbReference type="InterPro" id="IPR001611">
    <property type="entry name" value="Leu-rich_rpt"/>
</dbReference>
<keyword evidence="2" id="KW-0433">Leucine-rich repeat</keyword>
<evidence type="ECO:0000256" key="4">
    <source>
        <dbReference type="SAM" id="MobiDB-lite"/>
    </source>
</evidence>
<feature type="domain" description="Gelsolin-like" evidence="5">
    <location>
        <begin position="768"/>
        <end position="831"/>
    </location>
</feature>
<reference evidence="6 7" key="1">
    <citation type="submission" date="2020-04" db="EMBL/GenBank/DDBJ databases">
        <authorList>
            <person name="Alioto T."/>
            <person name="Alioto T."/>
            <person name="Gomez Garrido J."/>
        </authorList>
    </citation>
    <scope>NUCLEOTIDE SEQUENCE [LARGE SCALE GENOMIC DNA]</scope>
</reference>
<dbReference type="Pfam" id="PF13855">
    <property type="entry name" value="LRR_8"/>
    <property type="match status" value="3"/>
</dbReference>
<evidence type="ECO:0000256" key="3">
    <source>
        <dbReference type="ARBA" id="ARBA00022737"/>
    </source>
</evidence>
<proteinExistence type="inferred from homology"/>
<dbReference type="GO" id="GO:0008154">
    <property type="term" value="P:actin polymerization or depolymerization"/>
    <property type="evidence" value="ECO:0007669"/>
    <property type="project" value="TreeGrafter"/>
</dbReference>
<dbReference type="GO" id="GO:0051014">
    <property type="term" value="P:actin filament severing"/>
    <property type="evidence" value="ECO:0007669"/>
    <property type="project" value="TreeGrafter"/>
</dbReference>
<evidence type="ECO:0000256" key="1">
    <source>
        <dbReference type="ARBA" id="ARBA00008418"/>
    </source>
</evidence>
<dbReference type="InterPro" id="IPR003591">
    <property type="entry name" value="Leu-rich_rpt_typical-subtyp"/>
</dbReference>
<keyword evidence="3" id="KW-0677">Repeat</keyword>
<dbReference type="InterPro" id="IPR007122">
    <property type="entry name" value="Villin/Gelsolin"/>
</dbReference>
<feature type="domain" description="Gelsolin-like" evidence="5">
    <location>
        <begin position="642"/>
        <end position="713"/>
    </location>
</feature>
<dbReference type="SMART" id="SM00369">
    <property type="entry name" value="LRR_TYP"/>
    <property type="match status" value="11"/>
</dbReference>
<accession>A0A8S1DEP3</accession>
<comment type="similarity">
    <text evidence="1">Belongs to the villin/gelsolin family.</text>
</comment>
<feature type="compositionally biased region" description="Basic and acidic residues" evidence="4">
    <location>
        <begin position="450"/>
        <end position="483"/>
    </location>
</feature>
<dbReference type="PANTHER" id="PTHR11977">
    <property type="entry name" value="VILLIN"/>
    <property type="match status" value="1"/>
</dbReference>
<dbReference type="CDD" id="cd11288">
    <property type="entry name" value="gelsolin_S5_like"/>
    <property type="match status" value="1"/>
</dbReference>
<dbReference type="GO" id="GO:0005546">
    <property type="term" value="F:phosphatidylinositol-4,5-bisphosphate binding"/>
    <property type="evidence" value="ECO:0007669"/>
    <property type="project" value="TreeGrafter"/>
</dbReference>
<gene>
    <name evidence="6" type="ORF">CLODIP_2_CD13190</name>
</gene>
<dbReference type="GO" id="GO:0015629">
    <property type="term" value="C:actin cytoskeleton"/>
    <property type="evidence" value="ECO:0007669"/>
    <property type="project" value="TreeGrafter"/>
</dbReference>
<dbReference type="Pfam" id="PF00626">
    <property type="entry name" value="Gelsolin"/>
    <property type="match status" value="4"/>
</dbReference>
<dbReference type="GO" id="GO:0005634">
    <property type="term" value="C:nucleus"/>
    <property type="evidence" value="ECO:0007669"/>
    <property type="project" value="TreeGrafter"/>
</dbReference>
<dbReference type="FunFam" id="3.80.10.10:FF:000054">
    <property type="entry name" value="FLII, actin remodeling protein"/>
    <property type="match status" value="1"/>
</dbReference>
<dbReference type="SUPFAM" id="SSF55753">
    <property type="entry name" value="Actin depolymerizing proteins"/>
    <property type="match status" value="6"/>
</dbReference>
<dbReference type="SMART" id="SM00364">
    <property type="entry name" value="LRR_BAC"/>
    <property type="match status" value="6"/>
</dbReference>
<dbReference type="PROSITE" id="PS51450">
    <property type="entry name" value="LRR"/>
    <property type="match status" value="4"/>
</dbReference>
<feature type="compositionally biased region" description="Low complexity" evidence="4">
    <location>
        <begin position="410"/>
        <end position="423"/>
    </location>
</feature>
<dbReference type="InterPro" id="IPR007123">
    <property type="entry name" value="Gelsolin-like_dom"/>
</dbReference>
<dbReference type="InterPro" id="IPR029006">
    <property type="entry name" value="ADF-H/Gelsolin-like_dom_sf"/>
</dbReference>
<dbReference type="FunFam" id="3.40.20.10:FF:000034">
    <property type="entry name" value="protein flightless-1 homolog isoform X1"/>
    <property type="match status" value="1"/>
</dbReference>
<dbReference type="CDD" id="cd11292">
    <property type="entry name" value="gelsolin_S3_like"/>
    <property type="match status" value="1"/>
</dbReference>
<dbReference type="FunFam" id="3.40.20.10:FF:000020">
    <property type="entry name" value="protein flightless-1 homolog isoform X1"/>
    <property type="match status" value="1"/>
</dbReference>
<feature type="region of interest" description="Disordered" evidence="4">
    <location>
        <begin position="410"/>
        <end position="483"/>
    </location>
</feature>
<dbReference type="GO" id="GO:0030239">
    <property type="term" value="P:myofibril assembly"/>
    <property type="evidence" value="ECO:0007669"/>
    <property type="project" value="TreeGrafter"/>
</dbReference>
<sequence>MANTGVLPFVRGVDFTNNDFSDGRFPTSVKLMTGVQWLKLDKTNLASVPEEMGKLVKLENLSMKGNNLDRLYGELTDLSSLRSLNLRRNKVKSSGVPAELFKLEELTTLDLSHNNLKEVPSGMESAKSLLVLNLSHNSIPAVPSALFMHLTDLLFLDLSHNQLETLPPQTRRLANLQTLILSHNPLGHFQLRQLPSLQSLAVLHMRATQRTLNNIPASLDSLTSLVELDLAQNSLPRVPDALFTLPNLKRLNLADNELTEIQQTIELWQKLENLNLCRNQLTALPAALCKLNCLRRLYVNDNKLDFDGIPSGMGKLGALEVFAAANNKLEMIPEGLFRCGSLKKLILANNRLVTLPEAVHLTELEELDLRNNPDLIMPPKPGEMNAVGQRGAGIEFYNIDFSLQHQLRLAGAAPPSPASNGSATPVKDPIARKMRLRRGRRDQQEEADQDQAKILKGMKDIAKEKNRQKSPEETKAESLKPKRWDEALEKPPLDYSEFFDEDTGHYPGLTVWEIENFLPNQIEEVAHGKFYEGDCYIVLQTFLNPQGALDWNIYFWIGSKATLDKRACAAIHAVNLRNFLGAQCRTIREEQADESDEFMYLFTCDIAYIEGGRTTSGFYTVEENVFVNRMYRVHPAGSSIHLEPVTLEVEALDPRFVFMIDCSTKIYLWQGRKSKNTLKSKSRLLAEKINKNERKNKAEIINESPGDESSEFWRVLGDEVGFAPEDPPEEHVPDDFFVPLPRLYQVCLGMGYLELPQVEIPHQKLVNTLLNSKNVYILDCFLDVFVWFGKKSTRLVRAAAVKLSSELFTMIDRPEHAMISRVQEGTESQMFKLKFTGWDEVIAVDFTRTAESVQRTGADLVKWARKQETKSDLTALFLPRQTPMNLEEAQQLMEEWNEDLEAMEPFVLEGRKFVRLPDEELGHFYSQDCYVFLCRYWVPLDVPEGEEENPDEPLEDDFQCIVYFWQGRDAGNMGWLTFTFSLQKKFKALFGEKLEVVRTHQQQENPKFLSHFRRKFVIHTGKRRKVKPQLTEGDVSLDDSLPQQPQQSAPVEFFQLRSNGSILCTRCIQIKPDATSLNSVFCYILKVPFDQEDSNGIIYVWIGSKSDPEEARLVEEIARGMYDIEKYSLQILNEGEEPDNFFWVGLGGKKPYENNAEFLKYTRLFRCSNERGYFSVSEKCSDFCQDDLADDDIMILDNGDQVFLWLGAKCSEVEIKLAYKSAQVSGNNTLKFEIIYPFCLQGLHSAHASEAARNSKETVPHFEEQGVETLHQMLPWLGNPQEAAGVITRTAQYFLCSPPPFEDLLKFILFCLCFKLVLLKLKIVYI</sequence>
<dbReference type="Gene3D" id="3.40.20.10">
    <property type="entry name" value="Severin"/>
    <property type="match status" value="6"/>
</dbReference>
<dbReference type="GO" id="GO:0051016">
    <property type="term" value="P:barbed-end actin filament capping"/>
    <property type="evidence" value="ECO:0007669"/>
    <property type="project" value="TreeGrafter"/>
</dbReference>
<dbReference type="Proteomes" id="UP000494165">
    <property type="component" value="Unassembled WGS sequence"/>
</dbReference>
<feature type="domain" description="Gelsolin-like" evidence="5">
    <location>
        <begin position="1176"/>
        <end position="1223"/>
    </location>
</feature>
<dbReference type="EMBL" id="CADEPI010000256">
    <property type="protein sequence ID" value="CAB3382048.1"/>
    <property type="molecule type" value="Genomic_DNA"/>
</dbReference>
<name>A0A8S1DEP3_9INSE</name>
<dbReference type="PANTHER" id="PTHR11977:SF51">
    <property type="entry name" value="PROTEIN FLIGHTLESS-1 HOMOLOG"/>
    <property type="match status" value="1"/>
</dbReference>
<dbReference type="GO" id="GO:0005737">
    <property type="term" value="C:cytoplasm"/>
    <property type="evidence" value="ECO:0007669"/>
    <property type="project" value="TreeGrafter"/>
</dbReference>
<dbReference type="SMART" id="SM00262">
    <property type="entry name" value="GEL"/>
    <property type="match status" value="6"/>
</dbReference>
<dbReference type="FunFam" id="3.40.20.10:FF:000031">
    <property type="entry name" value="protein flightless-1 homolog isoform X1"/>
    <property type="match status" value="1"/>
</dbReference>
<dbReference type="CDD" id="cd11280">
    <property type="entry name" value="gelsolin_like"/>
    <property type="match status" value="2"/>
</dbReference>